<accession>A0A6J5Z2Y2</accession>
<name>A0A6J5Z2Y2_9ZZZZ</name>
<evidence type="ECO:0000313" key="1">
    <source>
        <dbReference type="EMBL" id="CAB4335482.1"/>
    </source>
</evidence>
<reference evidence="1" key="1">
    <citation type="submission" date="2020-05" db="EMBL/GenBank/DDBJ databases">
        <authorList>
            <person name="Chiriac C."/>
            <person name="Salcher M."/>
            <person name="Ghai R."/>
            <person name="Kavagutti S V."/>
        </authorList>
    </citation>
    <scope>NUCLEOTIDE SEQUENCE</scope>
</reference>
<dbReference type="EMBL" id="CAESAN010000007">
    <property type="protein sequence ID" value="CAB4335482.1"/>
    <property type="molecule type" value="Genomic_DNA"/>
</dbReference>
<protein>
    <submittedName>
        <fullName evidence="1">Unannotated protein</fullName>
    </submittedName>
</protein>
<sequence>MRADGQPGRICVGDGPEVAGAVALHLKPVGGGLLGEPLCGGGILVGPGQPGEAFGSGADAVQSGQPAFDRFGQGLQVRAHR</sequence>
<dbReference type="AlphaFoldDB" id="A0A6J5Z2Y2"/>
<organism evidence="1">
    <name type="scientific">freshwater metagenome</name>
    <dbReference type="NCBI Taxonomy" id="449393"/>
    <lineage>
        <taxon>unclassified sequences</taxon>
        <taxon>metagenomes</taxon>
        <taxon>ecological metagenomes</taxon>
    </lineage>
</organism>
<proteinExistence type="predicted"/>
<gene>
    <name evidence="1" type="ORF">UFOPK3547_00144</name>
</gene>